<evidence type="ECO:0000259" key="2">
    <source>
        <dbReference type="Pfam" id="PF12850"/>
    </source>
</evidence>
<sequence length="163" mass="18512">MDNYVSMGWNQVMKLGVISDTHADSIGSIDEKIIEELKRVDLVVHAGDITSLKLLNELRDINEVVAVRGNMDMLEVKKILPEREEFKVGEIKIGVIHGWGSPFGLEEKIRKRFDDVNVIIYGHTHRAKNEWVDDLLLFNPGMARKSYGILKIDETVTGEIINI</sequence>
<comment type="cofactor">
    <cofactor evidence="1">
        <name>a divalent metal cation</name>
        <dbReference type="ChEBI" id="CHEBI:60240"/>
    </cofactor>
</comment>
<reference evidence="3 4" key="1">
    <citation type="journal article" date="2019" name="Nat. Microbiol.">
        <title>Wide diversity of methane and short-chain alkane metabolisms in uncultured archaea.</title>
        <authorList>
            <person name="Borrel G."/>
            <person name="Adam P.S."/>
            <person name="McKay L.J."/>
            <person name="Chen L.X."/>
            <person name="Sierra-Garcia I.N."/>
            <person name="Sieber C.M."/>
            <person name="Letourneur Q."/>
            <person name="Ghozlane A."/>
            <person name="Andersen G.L."/>
            <person name="Li W.J."/>
            <person name="Hallam S.J."/>
            <person name="Muyzer G."/>
            <person name="de Oliveira V.M."/>
            <person name="Inskeep W.P."/>
            <person name="Banfield J.F."/>
            <person name="Gribaldo S."/>
        </authorList>
    </citation>
    <scope>NUCLEOTIDE SEQUENCE [LARGE SCALE GENOMIC DNA]</scope>
    <source>
        <strain evidence="3">NM1b</strain>
    </source>
</reference>
<evidence type="ECO:0000313" key="3">
    <source>
        <dbReference type="EMBL" id="RZN70146.1"/>
    </source>
</evidence>
<dbReference type="InterPro" id="IPR024654">
    <property type="entry name" value="Calcineurin-like_PHP_lpxH"/>
</dbReference>
<keyword evidence="1" id="KW-0479">Metal-binding</keyword>
<dbReference type="EMBL" id="RXIL01000061">
    <property type="protein sequence ID" value="RZN70146.1"/>
    <property type="molecule type" value="Genomic_DNA"/>
</dbReference>
<comment type="caution">
    <text evidence="3">The sequence shown here is derived from an EMBL/GenBank/DDBJ whole genome shotgun (WGS) entry which is preliminary data.</text>
</comment>
<dbReference type="AlphaFoldDB" id="A0A520KX23"/>
<dbReference type="GO" id="GO:0046872">
    <property type="term" value="F:metal ion binding"/>
    <property type="evidence" value="ECO:0007669"/>
    <property type="project" value="UniProtKB-KW"/>
</dbReference>
<gene>
    <name evidence="3" type="ORF">EF807_03735</name>
</gene>
<evidence type="ECO:0000256" key="1">
    <source>
        <dbReference type="RuleBase" id="RU362039"/>
    </source>
</evidence>
<comment type="similarity">
    <text evidence="1">Belongs to the metallophosphoesterase superfamily. YfcE family.</text>
</comment>
<dbReference type="InterPro" id="IPR000979">
    <property type="entry name" value="Phosphodiesterase_MJ0936/Vps29"/>
</dbReference>
<proteinExistence type="inferred from homology"/>
<dbReference type="Pfam" id="PF12850">
    <property type="entry name" value="Metallophos_2"/>
    <property type="match status" value="1"/>
</dbReference>
<name>A0A520KX23_9EURY</name>
<dbReference type="EC" id="3.1.4.-" evidence="1"/>
<dbReference type="Gene3D" id="3.60.21.10">
    <property type="match status" value="1"/>
</dbReference>
<dbReference type="NCBIfam" id="TIGR00040">
    <property type="entry name" value="yfcE"/>
    <property type="match status" value="1"/>
</dbReference>
<dbReference type="Proteomes" id="UP000320766">
    <property type="component" value="Unassembled WGS sequence"/>
</dbReference>
<accession>A0A520KX23</accession>
<feature type="domain" description="Calcineurin-like phosphoesterase" evidence="2">
    <location>
        <begin position="13"/>
        <end position="145"/>
    </location>
</feature>
<evidence type="ECO:0000313" key="4">
    <source>
        <dbReference type="Proteomes" id="UP000320766"/>
    </source>
</evidence>
<protein>
    <recommendedName>
        <fullName evidence="1">Phosphoesterase</fullName>
        <ecNumber evidence="1">3.1.4.-</ecNumber>
    </recommendedName>
</protein>
<dbReference type="SUPFAM" id="SSF56300">
    <property type="entry name" value="Metallo-dependent phosphatases"/>
    <property type="match status" value="1"/>
</dbReference>
<dbReference type="GO" id="GO:0016787">
    <property type="term" value="F:hydrolase activity"/>
    <property type="evidence" value="ECO:0007669"/>
    <property type="project" value="UniProtKB-UniRule"/>
</dbReference>
<dbReference type="InterPro" id="IPR029052">
    <property type="entry name" value="Metallo-depent_PP-like"/>
</dbReference>
<organism evidence="3 4">
    <name type="scientific">Candidatus Methanolliviera hydrocarbonicum</name>
    <dbReference type="NCBI Taxonomy" id="2491085"/>
    <lineage>
        <taxon>Archaea</taxon>
        <taxon>Methanobacteriati</taxon>
        <taxon>Methanobacteriota</taxon>
        <taxon>Candidatus Methanoliparia</taxon>
        <taxon>Candidatus Methanoliparales</taxon>
        <taxon>Candidatus Methanollivieraceae</taxon>
        <taxon>Candidatus Methanolliviera</taxon>
    </lineage>
</organism>
<dbReference type="PANTHER" id="PTHR11124">
    <property type="entry name" value="VACUOLAR SORTING PROTEIN VPS29"/>
    <property type="match status" value="1"/>
</dbReference>